<evidence type="ECO:0000313" key="2">
    <source>
        <dbReference type="EMBL" id="MCH95601.1"/>
    </source>
</evidence>
<gene>
    <name evidence="2" type="ORF">A2U01_0016581</name>
</gene>
<organism evidence="2 3">
    <name type="scientific">Trifolium medium</name>
    <dbReference type="NCBI Taxonomy" id="97028"/>
    <lineage>
        <taxon>Eukaryota</taxon>
        <taxon>Viridiplantae</taxon>
        <taxon>Streptophyta</taxon>
        <taxon>Embryophyta</taxon>
        <taxon>Tracheophyta</taxon>
        <taxon>Spermatophyta</taxon>
        <taxon>Magnoliopsida</taxon>
        <taxon>eudicotyledons</taxon>
        <taxon>Gunneridae</taxon>
        <taxon>Pentapetalae</taxon>
        <taxon>rosids</taxon>
        <taxon>fabids</taxon>
        <taxon>Fabales</taxon>
        <taxon>Fabaceae</taxon>
        <taxon>Papilionoideae</taxon>
        <taxon>50 kb inversion clade</taxon>
        <taxon>NPAAA clade</taxon>
        <taxon>Hologalegina</taxon>
        <taxon>IRL clade</taxon>
        <taxon>Trifolieae</taxon>
        <taxon>Trifolium</taxon>
    </lineage>
</organism>
<keyword evidence="3" id="KW-1185">Reference proteome</keyword>
<feature type="non-terminal residue" evidence="2">
    <location>
        <position position="1"/>
    </location>
</feature>
<protein>
    <recommendedName>
        <fullName evidence="4">DUF4283 domain protein</fullName>
    </recommendedName>
</protein>
<dbReference type="AlphaFoldDB" id="A0A392N780"/>
<evidence type="ECO:0000256" key="1">
    <source>
        <dbReference type="SAM" id="MobiDB-lite"/>
    </source>
</evidence>
<comment type="caution">
    <text evidence="2">The sequence shown here is derived from an EMBL/GenBank/DDBJ whole genome shotgun (WGS) entry which is preliminary data.</text>
</comment>
<name>A0A392N780_9FABA</name>
<dbReference type="Proteomes" id="UP000265520">
    <property type="component" value="Unassembled WGS sequence"/>
</dbReference>
<proteinExistence type="predicted"/>
<evidence type="ECO:0008006" key="4">
    <source>
        <dbReference type="Google" id="ProtNLM"/>
    </source>
</evidence>
<dbReference type="EMBL" id="LXQA010030219">
    <property type="protein sequence ID" value="MCH95601.1"/>
    <property type="molecule type" value="Genomic_DNA"/>
</dbReference>
<accession>A0A392N780</accession>
<evidence type="ECO:0000313" key="3">
    <source>
        <dbReference type="Proteomes" id="UP000265520"/>
    </source>
</evidence>
<reference evidence="2 3" key="1">
    <citation type="journal article" date="2018" name="Front. Plant Sci.">
        <title>Red Clover (Trifolium pratense) and Zigzag Clover (T. medium) - A Picture of Genomic Similarities and Differences.</title>
        <authorList>
            <person name="Dluhosova J."/>
            <person name="Istvanek J."/>
            <person name="Nedelnik J."/>
            <person name="Repkova J."/>
        </authorList>
    </citation>
    <scope>NUCLEOTIDE SEQUENCE [LARGE SCALE GENOMIC DNA]</scope>
    <source>
        <strain evidence="3">cv. 10/8</strain>
        <tissue evidence="2">Leaf</tissue>
    </source>
</reference>
<feature type="region of interest" description="Disordered" evidence="1">
    <location>
        <begin position="88"/>
        <end position="108"/>
    </location>
</feature>
<sequence>EKRIYRPWRRGVIVKLLGRRIGYKALETRLKQMWVKKGVLLSIIDLGNDYYLVAFTHETGGVQSKETGGGEGHGEGERMLMGHGWLSKSKRKGQHGGYREVSGGAGRC</sequence>